<dbReference type="RefSeq" id="WP_058462648.1">
    <property type="nucleotide sequence ID" value="NZ_CAAAHS010000009.1"/>
</dbReference>
<evidence type="ECO:0000313" key="2">
    <source>
        <dbReference type="EMBL" id="VEH85436.1"/>
    </source>
</evidence>
<dbReference type="PATRIC" id="fig|45056.6.peg.1618"/>
<protein>
    <submittedName>
        <fullName evidence="1">Uncharacterized protein</fullName>
    </submittedName>
</protein>
<accession>A0A0W0R1W9</accession>
<reference evidence="1 3" key="1">
    <citation type="submission" date="2015-11" db="EMBL/GenBank/DDBJ databases">
        <title>Identification of large and diverse effector repertoires of 38 Legionella species.</title>
        <authorList>
            <person name="Burstein D."/>
            <person name="Amaro F."/>
            <person name="Zusman T."/>
            <person name="Lifshitz Z."/>
            <person name="Cohen O."/>
            <person name="Gilbert J.A."/>
            <person name="Pupko T."/>
            <person name="Shuman H.A."/>
            <person name="Segal G."/>
        </authorList>
    </citation>
    <scope>NUCLEOTIDE SEQUENCE [LARGE SCALE GENOMIC DNA]</scope>
    <source>
        <strain evidence="1 3">1762-AUS-E</strain>
    </source>
</reference>
<name>A0A0W0R1W9_9GAMM</name>
<dbReference type="OrthoDB" id="5638825at2"/>
<dbReference type="AlphaFoldDB" id="A0A0W0R1W9"/>
<keyword evidence="2" id="KW-0614">Plasmid</keyword>
<evidence type="ECO:0000313" key="3">
    <source>
        <dbReference type="Proteomes" id="UP000054859"/>
    </source>
</evidence>
<dbReference type="Proteomes" id="UP000054859">
    <property type="component" value="Unassembled WGS sequence"/>
</dbReference>
<dbReference type="EMBL" id="LNKA01000010">
    <property type="protein sequence ID" value="KTC65045.1"/>
    <property type="molecule type" value="Genomic_DNA"/>
</dbReference>
<organism evidence="1 3">
    <name type="scientific">Legionella adelaidensis</name>
    <dbReference type="NCBI Taxonomy" id="45056"/>
    <lineage>
        <taxon>Bacteria</taxon>
        <taxon>Pseudomonadati</taxon>
        <taxon>Pseudomonadota</taxon>
        <taxon>Gammaproteobacteria</taxon>
        <taxon>Legionellales</taxon>
        <taxon>Legionellaceae</taxon>
        <taxon>Legionella</taxon>
    </lineage>
</organism>
<dbReference type="STRING" id="45056.Lade_1568"/>
<geneLocation type="plasmid" evidence="2 4">
    <name>13</name>
</geneLocation>
<keyword evidence="3" id="KW-1185">Reference proteome</keyword>
<dbReference type="Proteomes" id="UP000281170">
    <property type="component" value="Plasmid 13"/>
</dbReference>
<gene>
    <name evidence="1" type="ORF">Lade_1568</name>
    <name evidence="2" type="ORF">NCTC12735_01066</name>
</gene>
<evidence type="ECO:0000313" key="1">
    <source>
        <dbReference type="EMBL" id="KTC65045.1"/>
    </source>
</evidence>
<evidence type="ECO:0000313" key="4">
    <source>
        <dbReference type="Proteomes" id="UP000281170"/>
    </source>
</evidence>
<sequence length="256" mass="28785">MIGRLFHFFTQGSAESLRSYARGVKSIEIPFAKMRPLTELTGPLELLFATKEGLPIPRFPISHSALAFRSGDTFSVYGRQSPLDVSNWLVRGISFRTQVDNEQSYLSQRFNFKGYPTNVFLTPVEVSQLLKEADRIINQNQFCNLISSNCYSFSVTGLVRAVNKIVERPTWSPEEIEKILTVLEDHPLGDHCAVGVFNNAVVVGELLALFSKIKDKILELEIKTLNDHRLLKRVNILTAKVESGSGLFSSSEDYKP</sequence>
<proteinExistence type="predicted"/>
<dbReference type="KEGG" id="ladl:NCTC12735_01066"/>
<reference evidence="2 4" key="2">
    <citation type="submission" date="2018-12" db="EMBL/GenBank/DDBJ databases">
        <authorList>
            <consortium name="Pathogen Informatics"/>
        </authorList>
    </citation>
    <scope>NUCLEOTIDE SEQUENCE [LARGE SCALE GENOMIC DNA]</scope>
    <source>
        <strain evidence="2 4">NCTC12735</strain>
        <plasmid evidence="4">13</plasmid>
    </source>
</reference>
<dbReference type="EMBL" id="LR134422">
    <property type="protein sequence ID" value="VEH85436.1"/>
    <property type="molecule type" value="Genomic_DNA"/>
</dbReference>